<evidence type="ECO:0000256" key="4">
    <source>
        <dbReference type="ARBA" id="ARBA00023125"/>
    </source>
</evidence>
<reference evidence="10" key="1">
    <citation type="submission" date="2021-04" db="EMBL/GenBank/DDBJ databases">
        <title>The complete genome sequence of Caulobacter sp. S6.</title>
        <authorList>
            <person name="Tang Y."/>
            <person name="Ouyang W."/>
            <person name="Liu Q."/>
            <person name="Huang B."/>
            <person name="Guo Z."/>
            <person name="Lei P."/>
        </authorList>
    </citation>
    <scope>NUCLEOTIDE SEQUENCE</scope>
    <source>
        <strain evidence="10">S6</strain>
    </source>
</reference>
<evidence type="ECO:0000256" key="6">
    <source>
        <dbReference type="PROSITE-ProRule" id="PRU00169"/>
    </source>
</evidence>
<keyword evidence="2" id="KW-0902">Two-component regulatory system</keyword>
<dbReference type="Pfam" id="PF00072">
    <property type="entry name" value="Response_reg"/>
    <property type="match status" value="1"/>
</dbReference>
<name>A0A975IUQ2_9CAUL</name>
<dbReference type="PANTHER" id="PTHR48111:SF76">
    <property type="entry name" value="TWO-COMPONENT RESPONSE REGULATOR"/>
    <property type="match status" value="1"/>
</dbReference>
<evidence type="ECO:0000256" key="1">
    <source>
        <dbReference type="ARBA" id="ARBA00022553"/>
    </source>
</evidence>
<keyword evidence="4 7" id="KW-0238">DNA-binding</keyword>
<dbReference type="InterPro" id="IPR011006">
    <property type="entry name" value="CheY-like_superfamily"/>
</dbReference>
<dbReference type="PANTHER" id="PTHR48111">
    <property type="entry name" value="REGULATOR OF RPOS"/>
    <property type="match status" value="1"/>
</dbReference>
<dbReference type="PROSITE" id="PS51755">
    <property type="entry name" value="OMPR_PHOB"/>
    <property type="match status" value="1"/>
</dbReference>
<dbReference type="GO" id="GO:0006355">
    <property type="term" value="P:regulation of DNA-templated transcription"/>
    <property type="evidence" value="ECO:0007669"/>
    <property type="project" value="InterPro"/>
</dbReference>
<evidence type="ECO:0000313" key="10">
    <source>
        <dbReference type="EMBL" id="QUD88023.1"/>
    </source>
</evidence>
<organism evidence="10 11">
    <name type="scientific">Phenylobacterium montanum</name>
    <dbReference type="NCBI Taxonomy" id="2823693"/>
    <lineage>
        <taxon>Bacteria</taxon>
        <taxon>Pseudomonadati</taxon>
        <taxon>Pseudomonadota</taxon>
        <taxon>Alphaproteobacteria</taxon>
        <taxon>Caulobacterales</taxon>
        <taxon>Caulobacteraceae</taxon>
        <taxon>Phenylobacterium</taxon>
    </lineage>
</organism>
<dbReference type="EMBL" id="CP073078">
    <property type="protein sequence ID" value="QUD88023.1"/>
    <property type="molecule type" value="Genomic_DNA"/>
</dbReference>
<dbReference type="GO" id="GO:0032993">
    <property type="term" value="C:protein-DNA complex"/>
    <property type="evidence" value="ECO:0007669"/>
    <property type="project" value="TreeGrafter"/>
</dbReference>
<dbReference type="CDD" id="cd00383">
    <property type="entry name" value="trans_reg_C"/>
    <property type="match status" value="1"/>
</dbReference>
<dbReference type="PROSITE" id="PS50110">
    <property type="entry name" value="RESPONSE_REGULATORY"/>
    <property type="match status" value="1"/>
</dbReference>
<dbReference type="InterPro" id="IPR001789">
    <property type="entry name" value="Sig_transdc_resp-reg_receiver"/>
</dbReference>
<dbReference type="Proteomes" id="UP000676409">
    <property type="component" value="Chromosome"/>
</dbReference>
<dbReference type="InterPro" id="IPR039420">
    <property type="entry name" value="WalR-like"/>
</dbReference>
<evidence type="ECO:0000256" key="5">
    <source>
        <dbReference type="ARBA" id="ARBA00023163"/>
    </source>
</evidence>
<evidence type="ECO:0000256" key="2">
    <source>
        <dbReference type="ARBA" id="ARBA00023012"/>
    </source>
</evidence>
<dbReference type="SMART" id="SM00448">
    <property type="entry name" value="REC"/>
    <property type="match status" value="1"/>
</dbReference>
<dbReference type="SMART" id="SM00862">
    <property type="entry name" value="Trans_reg_C"/>
    <property type="match status" value="1"/>
</dbReference>
<dbReference type="KEGG" id="caul:KCG34_23805"/>
<dbReference type="Gene3D" id="6.10.250.690">
    <property type="match status" value="1"/>
</dbReference>
<evidence type="ECO:0000313" key="11">
    <source>
        <dbReference type="Proteomes" id="UP000676409"/>
    </source>
</evidence>
<dbReference type="GO" id="GO:0000156">
    <property type="term" value="F:phosphorelay response regulator activity"/>
    <property type="evidence" value="ECO:0007669"/>
    <property type="project" value="TreeGrafter"/>
</dbReference>
<keyword evidence="3" id="KW-0805">Transcription regulation</keyword>
<evidence type="ECO:0000259" key="8">
    <source>
        <dbReference type="PROSITE" id="PS50110"/>
    </source>
</evidence>
<feature type="DNA-binding region" description="OmpR/PhoB-type" evidence="7">
    <location>
        <begin position="126"/>
        <end position="224"/>
    </location>
</feature>
<protein>
    <submittedName>
        <fullName evidence="10">Response regulator transcription factor</fullName>
    </submittedName>
</protein>
<sequence>MRALLIEDEPETVAHVAEGLAAAGWAVEVASDGGRGYELARLGDFDVLVVDRMLPQLDGLALVKKLRAGQVATPALFVTAMGAIADRVDGLEGGGDDYLVKPFSFAELQARVNALVRRAQTQPRERTQLQVRNLVLDRLARTVRRGEREIELLPLEFKLMEFLLMHVGQLVTRTMLLEQVWGFHFDPRTNIVETHISRIRGKIDEPGEPALIATVRGAGYLVAGE</sequence>
<dbReference type="GO" id="GO:0000976">
    <property type="term" value="F:transcription cis-regulatory region binding"/>
    <property type="evidence" value="ECO:0007669"/>
    <property type="project" value="TreeGrafter"/>
</dbReference>
<evidence type="ECO:0000256" key="7">
    <source>
        <dbReference type="PROSITE-ProRule" id="PRU01091"/>
    </source>
</evidence>
<dbReference type="InterPro" id="IPR036388">
    <property type="entry name" value="WH-like_DNA-bd_sf"/>
</dbReference>
<dbReference type="FunFam" id="1.10.10.10:FF:000005">
    <property type="entry name" value="Two-component system response regulator"/>
    <property type="match status" value="1"/>
</dbReference>
<evidence type="ECO:0000256" key="3">
    <source>
        <dbReference type="ARBA" id="ARBA00023015"/>
    </source>
</evidence>
<dbReference type="Gene3D" id="1.10.10.10">
    <property type="entry name" value="Winged helix-like DNA-binding domain superfamily/Winged helix DNA-binding domain"/>
    <property type="match status" value="1"/>
</dbReference>
<dbReference type="Gene3D" id="3.40.50.2300">
    <property type="match status" value="1"/>
</dbReference>
<feature type="domain" description="OmpR/PhoB-type" evidence="9">
    <location>
        <begin position="126"/>
        <end position="224"/>
    </location>
</feature>
<dbReference type="GO" id="GO:0005829">
    <property type="term" value="C:cytosol"/>
    <property type="evidence" value="ECO:0007669"/>
    <property type="project" value="TreeGrafter"/>
</dbReference>
<gene>
    <name evidence="10" type="ORF">KCG34_23805</name>
</gene>
<dbReference type="Pfam" id="PF00486">
    <property type="entry name" value="Trans_reg_C"/>
    <property type="match status" value="1"/>
</dbReference>
<keyword evidence="5" id="KW-0804">Transcription</keyword>
<proteinExistence type="predicted"/>
<keyword evidence="11" id="KW-1185">Reference proteome</keyword>
<keyword evidence="1 6" id="KW-0597">Phosphoprotein</keyword>
<dbReference type="InterPro" id="IPR001867">
    <property type="entry name" value="OmpR/PhoB-type_DNA-bd"/>
</dbReference>
<feature type="modified residue" description="4-aspartylphosphate" evidence="6">
    <location>
        <position position="51"/>
    </location>
</feature>
<dbReference type="RefSeq" id="WP_211938074.1">
    <property type="nucleotide sequence ID" value="NZ_CP073078.1"/>
</dbReference>
<dbReference type="AlphaFoldDB" id="A0A975IUQ2"/>
<evidence type="ECO:0000259" key="9">
    <source>
        <dbReference type="PROSITE" id="PS51755"/>
    </source>
</evidence>
<dbReference type="SUPFAM" id="SSF52172">
    <property type="entry name" value="CheY-like"/>
    <property type="match status" value="1"/>
</dbReference>
<feature type="domain" description="Response regulatory" evidence="8">
    <location>
        <begin position="2"/>
        <end position="116"/>
    </location>
</feature>
<accession>A0A975IUQ2</accession>